<dbReference type="InterPro" id="IPR001296">
    <property type="entry name" value="Glyco_trans_1"/>
</dbReference>
<dbReference type="PANTHER" id="PTHR45947:SF3">
    <property type="entry name" value="SULFOQUINOVOSYL TRANSFERASE SQD2"/>
    <property type="match status" value="1"/>
</dbReference>
<dbReference type="CDD" id="cd03801">
    <property type="entry name" value="GT4_PimA-like"/>
    <property type="match status" value="1"/>
</dbReference>
<dbReference type="PANTHER" id="PTHR45947">
    <property type="entry name" value="SULFOQUINOVOSYL TRANSFERASE SQD2"/>
    <property type="match status" value="1"/>
</dbReference>
<dbReference type="EMBL" id="JAMOIL010000023">
    <property type="protein sequence ID" value="MCM0621836.1"/>
    <property type="molecule type" value="Genomic_DNA"/>
</dbReference>
<organism evidence="3 4">
    <name type="scientific">Nocardioides bruguierae</name>
    <dbReference type="NCBI Taxonomy" id="2945102"/>
    <lineage>
        <taxon>Bacteria</taxon>
        <taxon>Bacillati</taxon>
        <taxon>Actinomycetota</taxon>
        <taxon>Actinomycetes</taxon>
        <taxon>Propionibacteriales</taxon>
        <taxon>Nocardioidaceae</taxon>
        <taxon>Nocardioides</taxon>
    </lineage>
</organism>
<evidence type="ECO:0000313" key="4">
    <source>
        <dbReference type="Proteomes" id="UP001139485"/>
    </source>
</evidence>
<name>A0A9X2D9K0_9ACTN</name>
<dbReference type="SUPFAM" id="SSF53756">
    <property type="entry name" value="UDP-Glycosyltransferase/glycogen phosphorylase"/>
    <property type="match status" value="1"/>
</dbReference>
<protein>
    <submittedName>
        <fullName evidence="3">Glycosyltransferase</fullName>
    </submittedName>
</protein>
<keyword evidence="1" id="KW-0808">Transferase</keyword>
<dbReference type="Pfam" id="PF00534">
    <property type="entry name" value="Glycos_transf_1"/>
    <property type="match status" value="1"/>
</dbReference>
<evidence type="ECO:0000313" key="3">
    <source>
        <dbReference type="EMBL" id="MCM0621836.1"/>
    </source>
</evidence>
<gene>
    <name evidence="3" type="ORF">M8330_16215</name>
</gene>
<dbReference type="Gene3D" id="3.40.50.2000">
    <property type="entry name" value="Glycogen Phosphorylase B"/>
    <property type="match status" value="2"/>
</dbReference>
<dbReference type="InterPro" id="IPR050194">
    <property type="entry name" value="Glycosyltransferase_grp1"/>
</dbReference>
<reference evidence="3" key="1">
    <citation type="submission" date="2022-05" db="EMBL/GenBank/DDBJ databases">
        <authorList>
            <person name="Tuo L."/>
        </authorList>
    </citation>
    <scope>NUCLEOTIDE SEQUENCE</scope>
    <source>
        <strain evidence="3">BSK12Z-4</strain>
    </source>
</reference>
<evidence type="ECO:0000259" key="2">
    <source>
        <dbReference type="Pfam" id="PF00534"/>
    </source>
</evidence>
<keyword evidence="4" id="KW-1185">Reference proteome</keyword>
<accession>A0A9X2D9K0</accession>
<dbReference type="AlphaFoldDB" id="A0A9X2D9K0"/>
<evidence type="ECO:0000256" key="1">
    <source>
        <dbReference type="ARBA" id="ARBA00022679"/>
    </source>
</evidence>
<comment type="caution">
    <text evidence="3">The sequence shown here is derived from an EMBL/GenBank/DDBJ whole genome shotgun (WGS) entry which is preliminary data.</text>
</comment>
<sequence>MGIDVLLESWRQVVRSLPDARLAIVGVGSQDADLRALAQKLPIGSVQFMGRLSDEMLDEIYAKSWMTVVPSVALEGFGLISIESQARGRPVVVTNVGGLAGTVAGLDTSLVVPPASSEALAERIIGALEGNRPSSEQCIASAGRFNWENVARQHLSLYQELAN</sequence>
<feature type="domain" description="Glycosyl transferase family 1" evidence="2">
    <location>
        <begin position="2"/>
        <end position="142"/>
    </location>
</feature>
<proteinExistence type="predicted"/>
<dbReference type="GO" id="GO:0016758">
    <property type="term" value="F:hexosyltransferase activity"/>
    <property type="evidence" value="ECO:0007669"/>
    <property type="project" value="TreeGrafter"/>
</dbReference>
<dbReference type="Proteomes" id="UP001139485">
    <property type="component" value="Unassembled WGS sequence"/>
</dbReference>